<dbReference type="GO" id="GO:0005975">
    <property type="term" value="P:carbohydrate metabolic process"/>
    <property type="evidence" value="ECO:0007669"/>
    <property type="project" value="InterPro"/>
</dbReference>
<dbReference type="Pfam" id="PF25788">
    <property type="entry name" value="Ig_Rha78A_N"/>
    <property type="match status" value="1"/>
</dbReference>
<dbReference type="RefSeq" id="WP_141162155.1">
    <property type="nucleotide sequence ID" value="NZ_VHQG01000001.1"/>
</dbReference>
<dbReference type="AlphaFoldDB" id="A0A506Y8X4"/>
<dbReference type="Pfam" id="PF08531">
    <property type="entry name" value="Bac_rhamnosid_N"/>
    <property type="match status" value="1"/>
</dbReference>
<comment type="catalytic activity">
    <reaction evidence="1">
        <text>Hydrolysis of terminal non-reducing alpha-L-rhamnose residues in alpha-L-rhamnosides.</text>
        <dbReference type="EC" id="3.2.1.40"/>
    </reaction>
</comment>
<evidence type="ECO:0000259" key="6">
    <source>
        <dbReference type="Pfam" id="PF17389"/>
    </source>
</evidence>
<dbReference type="GO" id="GO:0030596">
    <property type="term" value="F:alpha-L-rhamnosidase activity"/>
    <property type="evidence" value="ECO:0007669"/>
    <property type="project" value="UniProtKB-EC"/>
</dbReference>
<protein>
    <recommendedName>
        <fullName evidence="2">alpha-L-rhamnosidase</fullName>
        <ecNumber evidence="2">3.2.1.40</ecNumber>
    </recommendedName>
</protein>
<feature type="domain" description="Bacterial alpha-L-rhamnosidase N-terminal" evidence="5">
    <location>
        <begin position="381"/>
        <end position="547"/>
    </location>
</feature>
<dbReference type="InterPro" id="IPR013783">
    <property type="entry name" value="Ig-like_fold"/>
</dbReference>
<proteinExistence type="predicted"/>
<evidence type="ECO:0000313" key="8">
    <source>
        <dbReference type="EMBL" id="TPW77627.1"/>
    </source>
</evidence>
<dbReference type="InterPro" id="IPR008928">
    <property type="entry name" value="6-hairpin_glycosidase_sf"/>
</dbReference>
<dbReference type="Gene3D" id="2.60.420.10">
    <property type="entry name" value="Maltose phosphorylase, domain 3"/>
    <property type="match status" value="1"/>
</dbReference>
<evidence type="ECO:0000259" key="4">
    <source>
        <dbReference type="Pfam" id="PF05592"/>
    </source>
</evidence>
<evidence type="ECO:0000259" key="5">
    <source>
        <dbReference type="Pfam" id="PF08531"/>
    </source>
</evidence>
<feature type="domain" description="Alpha-L-rhamnosidase concanavalin-like" evidence="4">
    <location>
        <begin position="559"/>
        <end position="655"/>
    </location>
</feature>
<dbReference type="Pfam" id="PF17389">
    <property type="entry name" value="Bac_rhamnosid6H"/>
    <property type="match status" value="1"/>
</dbReference>
<dbReference type="Gene3D" id="2.60.40.10">
    <property type="entry name" value="Immunoglobulins"/>
    <property type="match status" value="1"/>
</dbReference>
<dbReference type="SUPFAM" id="SSF48208">
    <property type="entry name" value="Six-hairpin glycosidases"/>
    <property type="match status" value="1"/>
</dbReference>
<dbReference type="PANTHER" id="PTHR33307">
    <property type="entry name" value="ALPHA-RHAMNOSIDASE (EUROFUNG)"/>
    <property type="match status" value="1"/>
</dbReference>
<feature type="domain" description="Alpha-L-rhamnosidase six-hairpin glycosidase" evidence="6">
    <location>
        <begin position="662"/>
        <end position="1000"/>
    </location>
</feature>
<dbReference type="Gene3D" id="2.60.120.260">
    <property type="entry name" value="Galactose-binding domain-like"/>
    <property type="match status" value="2"/>
</dbReference>
<evidence type="ECO:0000313" key="9">
    <source>
        <dbReference type="Proteomes" id="UP000316252"/>
    </source>
</evidence>
<dbReference type="OrthoDB" id="9761045at2"/>
<dbReference type="Gene3D" id="1.50.10.10">
    <property type="match status" value="1"/>
</dbReference>
<evidence type="ECO:0000259" key="7">
    <source>
        <dbReference type="Pfam" id="PF17390"/>
    </source>
</evidence>
<organism evidence="8 9">
    <name type="scientific">Schumannella soli</name>
    <dbReference type="NCBI Taxonomy" id="2590779"/>
    <lineage>
        <taxon>Bacteria</taxon>
        <taxon>Bacillati</taxon>
        <taxon>Actinomycetota</taxon>
        <taxon>Actinomycetes</taxon>
        <taxon>Micrococcales</taxon>
        <taxon>Microbacteriaceae</taxon>
        <taxon>Schumannella</taxon>
    </lineage>
</organism>
<sequence length="1113" mass="118118">MLIRPVRAIREIADRLTTRPPTRPSRPARGALVGVAVIALGAGTLLAGPALAASGTSVTGLTVNGRSEPLGIPGAAPSLGWHGESATRGTVQSAYQVQVARSDAALAAPDVWDSGRVDSAAQVDVGYGGPALTAQTAYSWRVRTWDGRGKASGWSTPAHFETGLLSASDWGGAQWIGGPPATELPRWTDTTTDVDFTIDNLVVAVYFRSATLNNGYLWQLSVADGTPQFRPHVKKDGSIQLIESKDISDVISADALRTGTHTLSIRTQGTTITTLLDGTQIDQRDDATFDRGYVGFRTSQATEGTETTTIHRVKVTAADGATLLDTDFHGTGADGGNPFTGGTVVDDGLRIEGNAETIWRSPDGDLPLLRTNFSTRGGETPVRARLYATARGVYQLRLNGADVGDQRLAPGFTDYESRIQHQTYDVTKLVRAGRNALGAELGSGWYAGKVGMWGPGVFGTDPSVLTRLRLDYADGSSQWVDSTDTWTTARGPWTFADNIDGESYDARKEQKNWDRAGFDASGWTAATVHDSATQLVVPQPDEPVRETGAQPTVARTQPTKGTYIYDVGQNMVGVAKMRLKGTAGSTVTIRYGEMLNPDGTLYTANLRAAKVTDHYTFAADGAVEYEPRFTQHGFRYIEITGAASAPTPADVTGIVWGSDLPDTGTLTTSSPMLNQLASNISWGQRGNFLSIPTDTPARDERLGWTGDINVFAPTASYLTDTRAFLGKWLADLRDSQGENGDYPGVSPEPPGVGCCGGGTGWADAGITVPYTLWNSYGDATVVREGWDSMTRFLDHVQASAGEDLIDDGRNVYADWLNLDDPTPAEVLGTAYYAEDARMMSEMAAALGKTAEATAYADLSTRIRAAFAATFVAADGTVRGNSQTAYAMALGMDLVPAAQRAAVGTKFVAKLETSGSHLTTGFLGTPWLLPALTSVGRADLAWKLLVRTDYPSWGYEVKMGATTMWERWNSVMPDGSFGDVGMNSFNHYAYGAVGDWMYRNIGAIAPLEAGYHRIRVAPLPGGGVTHGAGSLQSVYGKIATDWTSSQTDAGARFDLKVTVPVNATAEIVLPASKVAQVTESGGAVKKAAGVQSAKAANGSVTVVVGSGSYVFRVG</sequence>
<dbReference type="InterPro" id="IPR013737">
    <property type="entry name" value="Bac_rhamnosid_N"/>
</dbReference>
<dbReference type="InterPro" id="IPR035396">
    <property type="entry name" value="Bac_rhamnosid6H"/>
</dbReference>
<reference evidence="8 9" key="1">
    <citation type="submission" date="2019-06" db="EMBL/GenBank/DDBJ databases">
        <authorList>
            <person name="Li F."/>
        </authorList>
    </citation>
    <scope>NUCLEOTIDE SEQUENCE [LARGE SCALE GENOMIC DNA]</scope>
    <source>
        <strain evidence="8 9">10F1D-1</strain>
    </source>
</reference>
<dbReference type="Gene3D" id="2.60.120.560">
    <property type="entry name" value="Exo-inulinase, domain 1"/>
    <property type="match status" value="1"/>
</dbReference>
<dbReference type="EMBL" id="VHQG01000001">
    <property type="protein sequence ID" value="TPW77627.1"/>
    <property type="molecule type" value="Genomic_DNA"/>
</dbReference>
<dbReference type="InterPro" id="IPR016007">
    <property type="entry name" value="Alpha_rhamnosid"/>
</dbReference>
<accession>A0A506Y8X4</accession>
<dbReference type="InterPro" id="IPR035398">
    <property type="entry name" value="Bac_rhamnosid_C"/>
</dbReference>
<dbReference type="PANTHER" id="PTHR33307:SF6">
    <property type="entry name" value="ALPHA-RHAMNOSIDASE (EUROFUNG)-RELATED"/>
    <property type="match status" value="1"/>
</dbReference>
<keyword evidence="3" id="KW-0378">Hydrolase</keyword>
<comment type="caution">
    <text evidence="8">The sequence shown here is derived from an EMBL/GenBank/DDBJ whole genome shotgun (WGS) entry which is preliminary data.</text>
</comment>
<evidence type="ECO:0000256" key="1">
    <source>
        <dbReference type="ARBA" id="ARBA00001445"/>
    </source>
</evidence>
<name>A0A506Y8X4_9MICO</name>
<dbReference type="Proteomes" id="UP000316252">
    <property type="component" value="Unassembled WGS sequence"/>
</dbReference>
<dbReference type="InterPro" id="IPR008902">
    <property type="entry name" value="Rhamnosid_concanavalin"/>
</dbReference>
<dbReference type="PIRSF" id="PIRSF010631">
    <property type="entry name" value="A-rhamnsds"/>
    <property type="match status" value="1"/>
</dbReference>
<keyword evidence="9" id="KW-1185">Reference proteome</keyword>
<evidence type="ECO:0000256" key="2">
    <source>
        <dbReference type="ARBA" id="ARBA00012652"/>
    </source>
</evidence>
<dbReference type="InterPro" id="IPR012341">
    <property type="entry name" value="6hp_glycosidase-like_sf"/>
</dbReference>
<dbReference type="Pfam" id="PF17390">
    <property type="entry name" value="Bac_rhamnosid_C"/>
    <property type="match status" value="1"/>
</dbReference>
<dbReference type="EC" id="3.2.1.40" evidence="2"/>
<dbReference type="Pfam" id="PF05592">
    <property type="entry name" value="Bac_rhamnosid"/>
    <property type="match status" value="1"/>
</dbReference>
<feature type="domain" description="Alpha-L-rhamnosidase C-terminal" evidence="7">
    <location>
        <begin position="1003"/>
        <end position="1081"/>
    </location>
</feature>
<gene>
    <name evidence="8" type="ORF">FJ657_02900</name>
</gene>
<evidence type="ECO:0000256" key="3">
    <source>
        <dbReference type="ARBA" id="ARBA00022801"/>
    </source>
</evidence>